<dbReference type="InterPro" id="IPR002034">
    <property type="entry name" value="AIPM/Hcit_synth_CS"/>
</dbReference>
<dbReference type="FunFam" id="3.20.20.70:FF:000010">
    <property type="entry name" value="2-isopropylmalate synthase"/>
    <property type="match status" value="1"/>
</dbReference>
<dbReference type="Pfam" id="PF00682">
    <property type="entry name" value="HMGL-like"/>
    <property type="match status" value="1"/>
</dbReference>
<keyword evidence="9" id="KW-0100">Branched-chain amino acid biosynthesis</keyword>
<evidence type="ECO:0000256" key="3">
    <source>
        <dbReference type="ARBA" id="ARBA00006154"/>
    </source>
</evidence>
<evidence type="ECO:0000256" key="5">
    <source>
        <dbReference type="ARBA" id="ARBA00012973"/>
    </source>
</evidence>
<dbReference type="PANTHER" id="PTHR10277">
    <property type="entry name" value="HOMOCITRATE SYNTHASE-RELATED"/>
    <property type="match status" value="1"/>
</dbReference>
<comment type="subunit">
    <text evidence="4">Homodimer.</text>
</comment>
<dbReference type="InterPro" id="IPR011830">
    <property type="entry name" value="LEU1_arch"/>
</dbReference>
<evidence type="ECO:0000256" key="2">
    <source>
        <dbReference type="ARBA" id="ARBA00004689"/>
    </source>
</evidence>
<dbReference type="InterPro" id="IPR054691">
    <property type="entry name" value="LeuA/HCS_post-cat"/>
</dbReference>
<dbReference type="NCBIfam" id="NF041069">
    <property type="entry name" value="IPMS_Sufob"/>
    <property type="match status" value="1"/>
</dbReference>
<dbReference type="InterPro" id="IPR050073">
    <property type="entry name" value="2-IPM_HCS-like"/>
</dbReference>
<evidence type="ECO:0000256" key="8">
    <source>
        <dbReference type="ARBA" id="ARBA00022679"/>
    </source>
</evidence>
<sequence>MVLLIVEGSRVLAEIESLPKRVRIFDTTLRDGEQTPGISFTKEQKLQIARQLAKLGVASIEAGFPASSAGEFENVRAIARERLGPEIVGLARSTKKDIDKALDADVDAIHVFIAASDIHLKYKLRMTREEALRAAVEAVEYAKSHGVTVEFSPEDATRADLDYLYQVVKAVTDAGADRIDIPDTVGVMTPTRMKYLTKHVLPAAQGRIVSVHCHNDFGLAVANSIAGIEAGAQQAHVTVNGIGERAGNAALEEVVAALEFLLHVNTGIKTELLYETSLLVSKLSGIPIPPNKPIVGANAFAHESGIHVHGIINNPFTYEPIRPEMVGQRRRIVLGKHSGRHGVEHALKVLGYPTEPDIVLAVLKEVKRLGDMGVRVDEDTFRKIVEEVLEKREEKRSSREFEALQKSA</sequence>
<protein>
    <recommendedName>
        <fullName evidence="5">2-isopropylmalate synthase</fullName>
        <ecNumber evidence="5">2.3.3.13</ecNumber>
    </recommendedName>
    <alternativeName>
        <fullName evidence="10">Alpha-isopropylmalate synthase</fullName>
    </alternativeName>
</protein>
<dbReference type="NCBIfam" id="TIGR02090">
    <property type="entry name" value="LEU1_arch"/>
    <property type="match status" value="1"/>
</dbReference>
<dbReference type="EC" id="2.3.3.13" evidence="5"/>
<dbReference type="PROSITE" id="PS50991">
    <property type="entry name" value="PYR_CT"/>
    <property type="match status" value="1"/>
</dbReference>
<accession>A0A977KAR4</accession>
<reference evidence="13" key="1">
    <citation type="submission" date="2013-11" db="EMBL/GenBank/DDBJ databases">
        <title>Comparative genomics of Ignicoccus.</title>
        <authorList>
            <person name="Podar M."/>
        </authorList>
    </citation>
    <scope>NUCLEOTIDE SEQUENCE</scope>
    <source>
        <strain evidence="13">DSM 13166</strain>
    </source>
</reference>
<proteinExistence type="inferred from homology"/>
<feature type="domain" description="Pyruvate carboxyltransferase" evidence="12">
    <location>
        <begin position="22"/>
        <end position="274"/>
    </location>
</feature>
<dbReference type="Pfam" id="PF22617">
    <property type="entry name" value="HCS_D2"/>
    <property type="match status" value="1"/>
</dbReference>
<evidence type="ECO:0000256" key="9">
    <source>
        <dbReference type="ARBA" id="ARBA00023304"/>
    </source>
</evidence>
<dbReference type="KEGG" id="ipc:IPA_01420"/>
<dbReference type="InterPro" id="IPR013785">
    <property type="entry name" value="Aldolase_TIM"/>
</dbReference>
<evidence type="ECO:0000256" key="6">
    <source>
        <dbReference type="ARBA" id="ARBA00022430"/>
    </source>
</evidence>
<keyword evidence="7" id="KW-0028">Amino-acid biosynthesis</keyword>
<dbReference type="FunFam" id="1.10.238.260:FF:000001">
    <property type="entry name" value="2-isopropylmalate synthase"/>
    <property type="match status" value="1"/>
</dbReference>
<organism evidence="13 14">
    <name type="scientific">Ignicoccus pacificus DSM 13166</name>
    <dbReference type="NCBI Taxonomy" id="940294"/>
    <lineage>
        <taxon>Archaea</taxon>
        <taxon>Thermoproteota</taxon>
        <taxon>Thermoprotei</taxon>
        <taxon>Desulfurococcales</taxon>
        <taxon>Desulfurococcaceae</taxon>
        <taxon>Ignicoccus</taxon>
    </lineage>
</organism>
<comment type="pathway">
    <text evidence="2">Amino-acid biosynthesis; L-leucine biosynthesis; L-leucine from 3-methyl-2-oxobutanoate: step 1/4.</text>
</comment>
<evidence type="ECO:0000259" key="12">
    <source>
        <dbReference type="PROSITE" id="PS50991"/>
    </source>
</evidence>
<evidence type="ECO:0000256" key="11">
    <source>
        <dbReference type="RuleBase" id="RU003523"/>
    </source>
</evidence>
<dbReference type="NCBIfam" id="NF002085">
    <property type="entry name" value="PRK00915.1-2"/>
    <property type="match status" value="1"/>
</dbReference>
<evidence type="ECO:0000313" key="14">
    <source>
        <dbReference type="Proteomes" id="UP001063698"/>
    </source>
</evidence>
<evidence type="ECO:0000256" key="7">
    <source>
        <dbReference type="ARBA" id="ARBA00022605"/>
    </source>
</evidence>
<dbReference type="InterPro" id="IPR054948">
    <property type="entry name" value="IPMS"/>
</dbReference>
<evidence type="ECO:0000256" key="4">
    <source>
        <dbReference type="ARBA" id="ARBA00011738"/>
    </source>
</evidence>
<dbReference type="Proteomes" id="UP001063698">
    <property type="component" value="Chromosome"/>
</dbReference>
<dbReference type="PROSITE" id="PS00815">
    <property type="entry name" value="AIPM_HOMOCIT_SYNTH_1"/>
    <property type="match status" value="1"/>
</dbReference>
<dbReference type="PANTHER" id="PTHR10277:SF9">
    <property type="entry name" value="2-ISOPROPYLMALATE SYNTHASE 1, CHLOROPLASTIC-RELATED"/>
    <property type="match status" value="1"/>
</dbReference>
<dbReference type="AlphaFoldDB" id="A0A977KAR4"/>
<dbReference type="PROSITE" id="PS00816">
    <property type="entry name" value="AIPM_HOMOCIT_SYNTH_2"/>
    <property type="match status" value="1"/>
</dbReference>
<dbReference type="InterPro" id="IPR000891">
    <property type="entry name" value="PYR_CT"/>
</dbReference>
<gene>
    <name evidence="13" type="ORF">IPA_01420</name>
</gene>
<dbReference type="CDD" id="cd07940">
    <property type="entry name" value="DRE_TIM_IPMS"/>
    <property type="match status" value="1"/>
</dbReference>
<comment type="similarity">
    <text evidence="3 11">Belongs to the alpha-IPM synthase/homocitrate synthase family.</text>
</comment>
<name>A0A977KAR4_9CREN</name>
<dbReference type="GO" id="GO:0003852">
    <property type="term" value="F:2-isopropylmalate synthase activity"/>
    <property type="evidence" value="ECO:0007669"/>
    <property type="project" value="UniProtKB-EC"/>
</dbReference>
<comment type="cofactor">
    <cofactor evidence="1">
        <name>a divalent metal cation</name>
        <dbReference type="ChEBI" id="CHEBI:60240"/>
    </cofactor>
</comment>
<evidence type="ECO:0000256" key="10">
    <source>
        <dbReference type="ARBA" id="ARBA00030312"/>
    </source>
</evidence>
<keyword evidence="8 11" id="KW-0808">Transferase</keyword>
<dbReference type="Gene3D" id="1.10.238.260">
    <property type="match status" value="1"/>
</dbReference>
<evidence type="ECO:0000313" key="13">
    <source>
        <dbReference type="EMBL" id="UXD21215.1"/>
    </source>
</evidence>
<evidence type="ECO:0000256" key="1">
    <source>
        <dbReference type="ARBA" id="ARBA00001968"/>
    </source>
</evidence>
<keyword evidence="6" id="KW-0432">Leucine biosynthesis</keyword>
<dbReference type="EMBL" id="CP006868">
    <property type="protein sequence ID" value="UXD21215.1"/>
    <property type="molecule type" value="Genomic_DNA"/>
</dbReference>
<dbReference type="SUPFAM" id="SSF51569">
    <property type="entry name" value="Aldolase"/>
    <property type="match status" value="1"/>
</dbReference>
<dbReference type="Gene3D" id="3.20.20.70">
    <property type="entry name" value="Aldolase class I"/>
    <property type="match status" value="1"/>
</dbReference>
<dbReference type="GO" id="GO:0009098">
    <property type="term" value="P:L-leucine biosynthetic process"/>
    <property type="evidence" value="ECO:0007669"/>
    <property type="project" value="UniProtKB-KW"/>
</dbReference>
<keyword evidence="14" id="KW-1185">Reference proteome</keyword>